<gene>
    <name evidence="2" type="primary">QRSL1</name>
    <name evidence="2" type="ORF">BLAG_LOCUS760</name>
</gene>
<proteinExistence type="predicted"/>
<organism evidence="2 3">
    <name type="scientific">Branchiostoma lanceolatum</name>
    <name type="common">Common lancelet</name>
    <name type="synonym">Amphioxus lanceolatum</name>
    <dbReference type="NCBI Taxonomy" id="7740"/>
    <lineage>
        <taxon>Eukaryota</taxon>
        <taxon>Metazoa</taxon>
        <taxon>Chordata</taxon>
        <taxon>Cephalochordata</taxon>
        <taxon>Leptocardii</taxon>
        <taxon>Amphioxiformes</taxon>
        <taxon>Branchiostomatidae</taxon>
        <taxon>Branchiostoma</taxon>
    </lineage>
</organism>
<keyword evidence="3" id="KW-1185">Reference proteome</keyword>
<dbReference type="PANTHER" id="PTHR11895:SF7">
    <property type="entry name" value="GLUTAMYL-TRNA(GLN) AMIDOTRANSFERASE SUBUNIT A, MITOCHONDRIAL"/>
    <property type="match status" value="1"/>
</dbReference>
<evidence type="ECO:0000313" key="3">
    <source>
        <dbReference type="Proteomes" id="UP000838412"/>
    </source>
</evidence>
<dbReference type="InterPro" id="IPR000120">
    <property type="entry name" value="Amidase"/>
</dbReference>
<dbReference type="GO" id="GO:0050567">
    <property type="term" value="F:glutaminyl-tRNA synthase (glutamine-hydrolyzing) activity"/>
    <property type="evidence" value="ECO:0007669"/>
    <property type="project" value="TreeGrafter"/>
</dbReference>
<dbReference type="GO" id="GO:0032543">
    <property type="term" value="P:mitochondrial translation"/>
    <property type="evidence" value="ECO:0007669"/>
    <property type="project" value="TreeGrafter"/>
</dbReference>
<dbReference type="SUPFAM" id="SSF75304">
    <property type="entry name" value="Amidase signature (AS) enzymes"/>
    <property type="match status" value="2"/>
</dbReference>
<name>A0A8J9YNT3_BRALA</name>
<dbReference type="Gene3D" id="3.90.1300.10">
    <property type="entry name" value="Amidase signature (AS) domain"/>
    <property type="match status" value="3"/>
</dbReference>
<dbReference type="InterPro" id="IPR023631">
    <property type="entry name" value="Amidase_dom"/>
</dbReference>
<dbReference type="OrthoDB" id="421993at2759"/>
<dbReference type="EMBL" id="OV696686">
    <property type="protein sequence ID" value="CAH1228988.1"/>
    <property type="molecule type" value="Genomic_DNA"/>
</dbReference>
<dbReference type="PANTHER" id="PTHR11895">
    <property type="entry name" value="TRANSAMIDASE"/>
    <property type="match status" value="1"/>
</dbReference>
<dbReference type="GO" id="GO:0030956">
    <property type="term" value="C:glutamyl-tRNA(Gln) amidotransferase complex"/>
    <property type="evidence" value="ECO:0007669"/>
    <property type="project" value="TreeGrafter"/>
</dbReference>
<feature type="domain" description="Amidase" evidence="1">
    <location>
        <begin position="22"/>
        <end position="127"/>
    </location>
</feature>
<accession>A0A8J9YNT3</accession>
<dbReference type="InterPro" id="IPR036928">
    <property type="entry name" value="AS_sf"/>
</dbReference>
<dbReference type="GO" id="GO:0070681">
    <property type="term" value="P:glutaminyl-tRNAGln biosynthesis via transamidation"/>
    <property type="evidence" value="ECO:0007669"/>
    <property type="project" value="TreeGrafter"/>
</dbReference>
<dbReference type="GO" id="GO:0005739">
    <property type="term" value="C:mitochondrion"/>
    <property type="evidence" value="ECO:0007669"/>
    <property type="project" value="TreeGrafter"/>
</dbReference>
<evidence type="ECO:0000313" key="2">
    <source>
        <dbReference type="EMBL" id="CAH1228988.1"/>
    </source>
</evidence>
<reference evidence="2" key="1">
    <citation type="submission" date="2022-01" db="EMBL/GenBank/DDBJ databases">
        <authorList>
            <person name="Braso-Vives M."/>
        </authorList>
    </citation>
    <scope>NUCLEOTIDE SEQUENCE</scope>
</reference>
<sequence>MLGLTLKETARLLKEGKASAAEVCAACVSRAKQVQELNIFITETYDSAGQQAADSTLRHRQGNRLHVLDGIPVTIKDAFSTAGVRTTCSSRILRDYVPPYNATMVQRLVDGGAVLLGKTNMDEFAMGALGSDTGGSVRNPASYCGVVGLKPTYGLLSRHGLIPLVNSLDVPGIFTRCVDDTAIMLVSNTCKTTVADQGGICIYPMMHRGINYIIVRAFPTRFSGVSCFELVTRSCHIAVPGDPPNVRRTCLMPDRDLDSVFAGVSSPVKLRIKSSSTINFNCSKDAGKTLARGTLLWETGMLPTDSSSTAFNLPPLTADTPANPLFEMDVPHPDQCCCQKPGSVLHPVLVNMTLTFSQVPYRTFISQTRSALAGHDPKDSTTVSDPFQPFSLPEDIDITRLHVGIPKEYHSPHLSAETLNTWKRVADLLEGAGARVSQVSLPHTPYSIVCYSVLCATEVASNMARYDGLEFGHRGSDNSSTEALYAQTRHEGFNDVVRGRILAGNYFLLKRHYDHYFIQAQRIRRLIADDFRKVFESGVDILLTPTTLSPARSYRWFIEADNRTRTEQEDVFTQPVNLAGD</sequence>
<evidence type="ECO:0000259" key="1">
    <source>
        <dbReference type="Pfam" id="PF01425"/>
    </source>
</evidence>
<feature type="domain" description="Amidase" evidence="1">
    <location>
        <begin position="370"/>
        <end position="580"/>
    </location>
</feature>
<dbReference type="Proteomes" id="UP000838412">
    <property type="component" value="Chromosome 1"/>
</dbReference>
<protein>
    <submittedName>
        <fullName evidence="2">QRSL1 protein</fullName>
    </submittedName>
</protein>
<dbReference type="Pfam" id="PF01425">
    <property type="entry name" value="Amidase"/>
    <property type="match status" value="2"/>
</dbReference>
<dbReference type="AlphaFoldDB" id="A0A8J9YNT3"/>